<proteinExistence type="predicted"/>
<keyword evidence="2" id="KW-1185">Reference proteome</keyword>
<comment type="caution">
    <text evidence="1">The sequence shown here is derived from an EMBL/GenBank/DDBJ whole genome shotgun (WGS) entry which is preliminary data.</text>
</comment>
<evidence type="ECO:0000313" key="1">
    <source>
        <dbReference type="EMBL" id="GFT55711.1"/>
    </source>
</evidence>
<protein>
    <submittedName>
        <fullName evidence="1">Uncharacterized protein</fullName>
    </submittedName>
</protein>
<dbReference type="EMBL" id="BMAW01017819">
    <property type="protein sequence ID" value="GFT55711.1"/>
    <property type="molecule type" value="Genomic_DNA"/>
</dbReference>
<accession>A0A8X6P7K2</accession>
<evidence type="ECO:0000313" key="2">
    <source>
        <dbReference type="Proteomes" id="UP000887013"/>
    </source>
</evidence>
<sequence>MNIDYRISDYFQFSFVTHHQVNQDLSHPVCRSSLCILRSTPWSSNSTSTVTRLITPSLRVPWGSMLLNGLWMGKGTHLHSDFAASVYFDIQNATVLVIFALSYDELELRNELSKNS</sequence>
<name>A0A8X6P7K2_NEPPI</name>
<organism evidence="1 2">
    <name type="scientific">Nephila pilipes</name>
    <name type="common">Giant wood spider</name>
    <name type="synonym">Nephila maculata</name>
    <dbReference type="NCBI Taxonomy" id="299642"/>
    <lineage>
        <taxon>Eukaryota</taxon>
        <taxon>Metazoa</taxon>
        <taxon>Ecdysozoa</taxon>
        <taxon>Arthropoda</taxon>
        <taxon>Chelicerata</taxon>
        <taxon>Arachnida</taxon>
        <taxon>Araneae</taxon>
        <taxon>Araneomorphae</taxon>
        <taxon>Entelegynae</taxon>
        <taxon>Araneoidea</taxon>
        <taxon>Nephilidae</taxon>
        <taxon>Nephila</taxon>
    </lineage>
</organism>
<dbReference type="Proteomes" id="UP000887013">
    <property type="component" value="Unassembled WGS sequence"/>
</dbReference>
<dbReference type="AlphaFoldDB" id="A0A8X6P7K2"/>
<gene>
    <name evidence="1" type="ORF">NPIL_184691</name>
</gene>
<reference evidence="1" key="1">
    <citation type="submission" date="2020-08" db="EMBL/GenBank/DDBJ databases">
        <title>Multicomponent nature underlies the extraordinary mechanical properties of spider dragline silk.</title>
        <authorList>
            <person name="Kono N."/>
            <person name="Nakamura H."/>
            <person name="Mori M."/>
            <person name="Yoshida Y."/>
            <person name="Ohtoshi R."/>
            <person name="Malay A.D."/>
            <person name="Moran D.A.P."/>
            <person name="Tomita M."/>
            <person name="Numata K."/>
            <person name="Arakawa K."/>
        </authorList>
    </citation>
    <scope>NUCLEOTIDE SEQUENCE</scope>
</reference>